<gene>
    <name evidence="1" type="ORF">F4821DRAFT_276318</name>
</gene>
<sequence>MHGDLIGANERVFSGDHRGASPAQIRALVYDWEGLYHLHNYIPLIHPNVVIDPRDELFWQELYDVARHGVNNDICVIPRRLPLEPLRVAVRFMRIRNVHLLDGEMRETIETCCLAMMCWKWIGQRNADYGIDENDPDVSRFRTKMTLLIMNLFEFAKSCTDEEFEKWLRKPDDQKEIRASCTTDIPNKPTDA</sequence>
<evidence type="ECO:0000313" key="1">
    <source>
        <dbReference type="EMBL" id="KAI6089146.1"/>
    </source>
</evidence>
<comment type="caution">
    <text evidence="1">The sequence shown here is derived from an EMBL/GenBank/DDBJ whole genome shotgun (WGS) entry which is preliminary data.</text>
</comment>
<evidence type="ECO:0000313" key="2">
    <source>
        <dbReference type="Proteomes" id="UP001497680"/>
    </source>
</evidence>
<keyword evidence="2" id="KW-1185">Reference proteome</keyword>
<dbReference type="Proteomes" id="UP001497680">
    <property type="component" value="Unassembled WGS sequence"/>
</dbReference>
<dbReference type="EMBL" id="MU394297">
    <property type="protein sequence ID" value="KAI6089146.1"/>
    <property type="molecule type" value="Genomic_DNA"/>
</dbReference>
<reference evidence="1 2" key="1">
    <citation type="journal article" date="2022" name="New Phytol.">
        <title>Ecological generalism drives hyperdiversity of secondary metabolite gene clusters in xylarialean endophytes.</title>
        <authorList>
            <person name="Franco M.E.E."/>
            <person name="Wisecaver J.H."/>
            <person name="Arnold A.E."/>
            <person name="Ju Y.M."/>
            <person name="Slot J.C."/>
            <person name="Ahrendt S."/>
            <person name="Moore L.P."/>
            <person name="Eastman K.E."/>
            <person name="Scott K."/>
            <person name="Konkel Z."/>
            <person name="Mondo S.J."/>
            <person name="Kuo A."/>
            <person name="Hayes R.D."/>
            <person name="Haridas S."/>
            <person name="Andreopoulos B."/>
            <person name="Riley R."/>
            <person name="LaButti K."/>
            <person name="Pangilinan J."/>
            <person name="Lipzen A."/>
            <person name="Amirebrahimi M."/>
            <person name="Yan J."/>
            <person name="Adam C."/>
            <person name="Keymanesh K."/>
            <person name="Ng V."/>
            <person name="Louie K."/>
            <person name="Northen T."/>
            <person name="Drula E."/>
            <person name="Henrissat B."/>
            <person name="Hsieh H.M."/>
            <person name="Youens-Clark K."/>
            <person name="Lutzoni F."/>
            <person name="Miadlikowska J."/>
            <person name="Eastwood D.C."/>
            <person name="Hamelin R.C."/>
            <person name="Grigoriev I.V."/>
            <person name="U'Ren J.M."/>
        </authorList>
    </citation>
    <scope>NUCLEOTIDE SEQUENCE [LARGE SCALE GENOMIC DNA]</scope>
    <source>
        <strain evidence="1 2">ER1909</strain>
    </source>
</reference>
<accession>A0ACC0D8S2</accession>
<name>A0ACC0D8S2_9PEZI</name>
<proteinExistence type="predicted"/>
<protein>
    <submittedName>
        <fullName evidence="1">Uncharacterized protein</fullName>
    </submittedName>
</protein>
<organism evidence="1 2">
    <name type="scientific">Hypoxylon rubiginosum</name>
    <dbReference type="NCBI Taxonomy" id="110542"/>
    <lineage>
        <taxon>Eukaryota</taxon>
        <taxon>Fungi</taxon>
        <taxon>Dikarya</taxon>
        <taxon>Ascomycota</taxon>
        <taxon>Pezizomycotina</taxon>
        <taxon>Sordariomycetes</taxon>
        <taxon>Xylariomycetidae</taxon>
        <taxon>Xylariales</taxon>
        <taxon>Hypoxylaceae</taxon>
        <taxon>Hypoxylon</taxon>
    </lineage>
</organism>